<keyword evidence="2" id="KW-1185">Reference proteome</keyword>
<comment type="caution">
    <text evidence="1">The sequence shown here is derived from an EMBL/GenBank/DDBJ whole genome shotgun (WGS) entry which is preliminary data.</text>
</comment>
<organism evidence="1 2">
    <name type="scientific">Parelaphostrongylus tenuis</name>
    <name type="common">Meningeal worm</name>
    <dbReference type="NCBI Taxonomy" id="148309"/>
    <lineage>
        <taxon>Eukaryota</taxon>
        <taxon>Metazoa</taxon>
        <taxon>Ecdysozoa</taxon>
        <taxon>Nematoda</taxon>
        <taxon>Chromadorea</taxon>
        <taxon>Rhabditida</taxon>
        <taxon>Rhabditina</taxon>
        <taxon>Rhabditomorpha</taxon>
        <taxon>Strongyloidea</taxon>
        <taxon>Metastrongylidae</taxon>
        <taxon>Parelaphostrongylus</taxon>
    </lineage>
</organism>
<accession>A0AAD5M1L1</accession>
<sequence>MIFEIPKSEDLNSELSLEKTGCVITVRNCKHFNDDSARKLFPRSSAEYVSAETYTLPESYFSQSFWDSERERHQRVLNTWISNKNKLATIAPSEKTEDFKYVNCMACLVALINMYEWVLDMCWDGNRSKPPMPVQLYKARLSELKDVNSLGFNVCIISFVMKIT</sequence>
<dbReference type="EMBL" id="JAHQIW010000584">
    <property type="protein sequence ID" value="KAJ1348953.1"/>
    <property type="molecule type" value="Genomic_DNA"/>
</dbReference>
<dbReference type="AlphaFoldDB" id="A0AAD5M1L1"/>
<evidence type="ECO:0000313" key="1">
    <source>
        <dbReference type="EMBL" id="KAJ1348953.1"/>
    </source>
</evidence>
<proteinExistence type="predicted"/>
<gene>
    <name evidence="1" type="ORF">KIN20_004361</name>
</gene>
<protein>
    <submittedName>
        <fullName evidence="1">Uncharacterized protein</fullName>
    </submittedName>
</protein>
<evidence type="ECO:0000313" key="2">
    <source>
        <dbReference type="Proteomes" id="UP001196413"/>
    </source>
</evidence>
<reference evidence="1" key="1">
    <citation type="submission" date="2021-06" db="EMBL/GenBank/DDBJ databases">
        <title>Parelaphostrongylus tenuis whole genome reference sequence.</title>
        <authorList>
            <person name="Garwood T.J."/>
            <person name="Larsen P.A."/>
            <person name="Fountain-Jones N.M."/>
            <person name="Garbe J.R."/>
            <person name="Macchietto M.G."/>
            <person name="Kania S.A."/>
            <person name="Gerhold R.W."/>
            <person name="Richards J.E."/>
            <person name="Wolf T.M."/>
        </authorList>
    </citation>
    <scope>NUCLEOTIDE SEQUENCE</scope>
    <source>
        <strain evidence="1">MNPRO001-30</strain>
        <tissue evidence="1">Meninges</tissue>
    </source>
</reference>
<dbReference type="Proteomes" id="UP001196413">
    <property type="component" value="Unassembled WGS sequence"/>
</dbReference>
<name>A0AAD5M1L1_PARTN</name>